<evidence type="ECO:0000313" key="2">
    <source>
        <dbReference type="EMBL" id="KAJ5299825.1"/>
    </source>
</evidence>
<dbReference type="Proteomes" id="UP001147746">
    <property type="component" value="Unassembled WGS sequence"/>
</dbReference>
<dbReference type="AlphaFoldDB" id="A0A9W9KUH9"/>
<sequence length="254" mass="28729">MAKPRWADGPWSLIETPSKTKDMSQHGAIFIANEMACTHNCIIRGMNSIYLQAEYVQKPEDIADFLIFVRSWASWVSDHHILEEGTMFPGFEEVARTPGLLGDNVEQHHAFQPQLKTLLAYSTDTKPDKYVAETIRKTIEEMAPSFHQHLSDEINSLLSLQSYNGQALLKVYKRAVAEATKQDKHAVPPLVLGLRDVTYEGGSRWPALPPLSEWIVHYVFGRRYSGAWRFLPCDTWGKPRALAFGPKSEEGTTV</sequence>
<comment type="caution">
    <text evidence="2">The sequence shown here is derived from an EMBL/GenBank/DDBJ whole genome shotgun (WGS) entry which is preliminary data.</text>
</comment>
<dbReference type="InterPro" id="IPR012312">
    <property type="entry name" value="Hemerythrin-like"/>
</dbReference>
<protein>
    <recommendedName>
        <fullName evidence="1">Hemerythrin-like domain-containing protein</fullName>
    </recommendedName>
</protein>
<gene>
    <name evidence="2" type="ORF">N7476_011382</name>
</gene>
<dbReference type="PANTHER" id="PTHR38048:SF2">
    <property type="entry name" value="HEMERYTHRIN-LIKE DOMAIN-CONTAINING PROTEIN"/>
    <property type="match status" value="1"/>
</dbReference>
<feature type="domain" description="Hemerythrin-like" evidence="1">
    <location>
        <begin position="43"/>
        <end position="158"/>
    </location>
</feature>
<dbReference type="Gene3D" id="1.20.120.520">
    <property type="entry name" value="nmb1532 protein domain like"/>
    <property type="match status" value="1"/>
</dbReference>
<dbReference type="EMBL" id="JAPZBO010000010">
    <property type="protein sequence ID" value="KAJ5299825.1"/>
    <property type="molecule type" value="Genomic_DNA"/>
</dbReference>
<reference evidence="2" key="1">
    <citation type="submission" date="2022-12" db="EMBL/GenBank/DDBJ databases">
        <authorList>
            <person name="Petersen C."/>
        </authorList>
    </citation>
    <scope>NUCLEOTIDE SEQUENCE</scope>
    <source>
        <strain evidence="2">IBT 21472</strain>
    </source>
</reference>
<dbReference type="OrthoDB" id="58416at2759"/>
<evidence type="ECO:0000313" key="3">
    <source>
        <dbReference type="Proteomes" id="UP001147746"/>
    </source>
</evidence>
<name>A0A9W9KUH9_9EURO</name>
<dbReference type="PANTHER" id="PTHR38048">
    <property type="entry name" value="EXPRESSED PROTEIN"/>
    <property type="match status" value="1"/>
</dbReference>
<organism evidence="2 3">
    <name type="scientific">Penicillium atrosanguineum</name>
    <dbReference type="NCBI Taxonomy" id="1132637"/>
    <lineage>
        <taxon>Eukaryota</taxon>
        <taxon>Fungi</taxon>
        <taxon>Dikarya</taxon>
        <taxon>Ascomycota</taxon>
        <taxon>Pezizomycotina</taxon>
        <taxon>Eurotiomycetes</taxon>
        <taxon>Eurotiomycetidae</taxon>
        <taxon>Eurotiales</taxon>
        <taxon>Aspergillaceae</taxon>
        <taxon>Penicillium</taxon>
    </lineage>
</organism>
<accession>A0A9W9KUH9</accession>
<evidence type="ECO:0000259" key="1">
    <source>
        <dbReference type="Pfam" id="PF01814"/>
    </source>
</evidence>
<proteinExistence type="predicted"/>
<dbReference type="Pfam" id="PF01814">
    <property type="entry name" value="Hemerythrin"/>
    <property type="match status" value="1"/>
</dbReference>
<keyword evidence="3" id="KW-1185">Reference proteome</keyword>
<dbReference type="InterPro" id="IPR053206">
    <property type="entry name" value="Dimeric_xanthone_biosynth"/>
</dbReference>
<reference evidence="2" key="2">
    <citation type="journal article" date="2023" name="IMA Fungus">
        <title>Comparative genomic study of the Penicillium genus elucidates a diverse pangenome and 15 lateral gene transfer events.</title>
        <authorList>
            <person name="Petersen C."/>
            <person name="Sorensen T."/>
            <person name="Nielsen M.R."/>
            <person name="Sondergaard T.E."/>
            <person name="Sorensen J.L."/>
            <person name="Fitzpatrick D.A."/>
            <person name="Frisvad J.C."/>
            <person name="Nielsen K.L."/>
        </authorList>
    </citation>
    <scope>NUCLEOTIDE SEQUENCE</scope>
    <source>
        <strain evidence="2">IBT 21472</strain>
    </source>
</reference>